<dbReference type="CDD" id="cd22584">
    <property type="entry name" value="Rcat_RBR_unk"/>
    <property type="match status" value="1"/>
</dbReference>
<evidence type="ECO:0000256" key="6">
    <source>
        <dbReference type="ARBA" id="ARBA00022679"/>
    </source>
</evidence>
<dbReference type="GO" id="GO:0016874">
    <property type="term" value="F:ligase activity"/>
    <property type="evidence" value="ECO:0007669"/>
    <property type="project" value="UniProtKB-KW"/>
</dbReference>
<dbReference type="Gene3D" id="3.30.40.10">
    <property type="entry name" value="Zinc/RING finger domain, C3HC4 (zinc finger)"/>
    <property type="match status" value="1"/>
</dbReference>
<organism evidence="15 16">
    <name type="scientific">Olea europaea subsp. europaea</name>
    <dbReference type="NCBI Taxonomy" id="158383"/>
    <lineage>
        <taxon>Eukaryota</taxon>
        <taxon>Viridiplantae</taxon>
        <taxon>Streptophyta</taxon>
        <taxon>Embryophyta</taxon>
        <taxon>Tracheophyta</taxon>
        <taxon>Spermatophyta</taxon>
        <taxon>Magnoliopsida</taxon>
        <taxon>eudicotyledons</taxon>
        <taxon>Gunneridae</taxon>
        <taxon>Pentapetalae</taxon>
        <taxon>asterids</taxon>
        <taxon>lamiids</taxon>
        <taxon>Lamiales</taxon>
        <taxon>Oleaceae</taxon>
        <taxon>Oleeae</taxon>
        <taxon>Olea</taxon>
    </lineage>
</organism>
<feature type="domain" description="RING-type" evidence="14">
    <location>
        <begin position="36"/>
        <end position="254"/>
    </location>
</feature>
<keyword evidence="10" id="KW-0833">Ubl conjugation pathway</keyword>
<evidence type="ECO:0000259" key="13">
    <source>
        <dbReference type="PROSITE" id="PS50089"/>
    </source>
</evidence>
<dbReference type="PROSITE" id="PS50089">
    <property type="entry name" value="ZF_RING_2"/>
    <property type="match status" value="1"/>
</dbReference>
<evidence type="ECO:0000256" key="11">
    <source>
        <dbReference type="ARBA" id="ARBA00022833"/>
    </source>
</evidence>
<evidence type="ECO:0000256" key="2">
    <source>
        <dbReference type="ARBA" id="ARBA00001947"/>
    </source>
</evidence>
<dbReference type="CDD" id="cd22582">
    <property type="entry name" value="BRcat_RBR_unk"/>
    <property type="match status" value="1"/>
</dbReference>
<dbReference type="InterPro" id="IPR031127">
    <property type="entry name" value="E3_UB_ligase_RBR"/>
</dbReference>
<dbReference type="InterPro" id="IPR001841">
    <property type="entry name" value="Znf_RING"/>
</dbReference>
<dbReference type="SMART" id="SM00647">
    <property type="entry name" value="IBR"/>
    <property type="match status" value="2"/>
</dbReference>
<feature type="domain" description="RING-type" evidence="13">
    <location>
        <begin position="40"/>
        <end position="84"/>
    </location>
</feature>
<evidence type="ECO:0000259" key="14">
    <source>
        <dbReference type="PROSITE" id="PS51873"/>
    </source>
</evidence>
<keyword evidence="15" id="KW-0436">Ligase</keyword>
<comment type="similarity">
    <text evidence="4">Belongs to the RBR family. Ariadne subfamily.</text>
</comment>
<keyword evidence="9 12" id="KW-0863">Zinc-finger</keyword>
<comment type="caution">
    <text evidence="15">The sequence shown here is derived from an EMBL/GenBank/DDBJ whole genome shotgun (WGS) entry which is preliminary data.</text>
</comment>
<dbReference type="PROSITE" id="PS51873">
    <property type="entry name" value="TRIAD"/>
    <property type="match status" value="1"/>
</dbReference>
<dbReference type="Pfam" id="PF00097">
    <property type="entry name" value="zf-C3HC4"/>
    <property type="match status" value="1"/>
</dbReference>
<dbReference type="InterPro" id="IPR017907">
    <property type="entry name" value="Znf_RING_CS"/>
</dbReference>
<evidence type="ECO:0000256" key="10">
    <source>
        <dbReference type="ARBA" id="ARBA00022786"/>
    </source>
</evidence>
<dbReference type="Pfam" id="PF22191">
    <property type="entry name" value="IBR_1"/>
    <property type="match status" value="1"/>
</dbReference>
<dbReference type="InterPro" id="IPR002867">
    <property type="entry name" value="IBR_dom"/>
</dbReference>
<dbReference type="SUPFAM" id="SSF57850">
    <property type="entry name" value="RING/U-box"/>
    <property type="match status" value="2"/>
</dbReference>
<dbReference type="InterPro" id="IPR018957">
    <property type="entry name" value="Znf_C3HC4_RING-type"/>
</dbReference>
<dbReference type="PANTHER" id="PTHR11685">
    <property type="entry name" value="RBR FAMILY RING FINGER AND IBR DOMAIN-CONTAINING"/>
    <property type="match status" value="1"/>
</dbReference>
<evidence type="ECO:0000313" key="16">
    <source>
        <dbReference type="Proteomes" id="UP000594638"/>
    </source>
</evidence>
<dbReference type="FunFam" id="3.30.40.10:FF:000230">
    <property type="entry name" value="RBR-type E3 ubiquitin transferase"/>
    <property type="match status" value="1"/>
</dbReference>
<evidence type="ECO:0000256" key="7">
    <source>
        <dbReference type="ARBA" id="ARBA00022723"/>
    </source>
</evidence>
<dbReference type="InterPro" id="IPR013083">
    <property type="entry name" value="Znf_RING/FYVE/PHD"/>
</dbReference>
<evidence type="ECO:0000313" key="15">
    <source>
        <dbReference type="EMBL" id="CAA3009610.1"/>
    </source>
</evidence>
<dbReference type="OrthoDB" id="9977870at2759"/>
<proteinExistence type="inferred from homology"/>
<evidence type="ECO:0000256" key="9">
    <source>
        <dbReference type="ARBA" id="ARBA00022771"/>
    </source>
</evidence>
<comment type="function">
    <text evidence="3">Might act as an E3 ubiquitin-protein ligase, or as part of E3 complex, which accepts ubiquitin from specific E2 ubiquitin-conjugating enzymes and then transfers it to substrates.</text>
</comment>
<dbReference type="EMBL" id="CACTIH010007321">
    <property type="protein sequence ID" value="CAA3009610.1"/>
    <property type="molecule type" value="Genomic_DNA"/>
</dbReference>
<dbReference type="Gramene" id="OE9A076783T3">
    <property type="protein sequence ID" value="OE9A076783C3"/>
    <property type="gene ID" value="OE9A076783"/>
</dbReference>
<comment type="cofactor">
    <cofactor evidence="2">
        <name>Zn(2+)</name>
        <dbReference type="ChEBI" id="CHEBI:29105"/>
    </cofactor>
</comment>
<keyword evidence="7" id="KW-0479">Metal-binding</keyword>
<reference evidence="15 16" key="1">
    <citation type="submission" date="2019-12" db="EMBL/GenBank/DDBJ databases">
        <authorList>
            <person name="Alioto T."/>
            <person name="Alioto T."/>
            <person name="Gomez Garrido J."/>
        </authorList>
    </citation>
    <scope>NUCLEOTIDE SEQUENCE [LARGE SCALE GENOMIC DNA]</scope>
</reference>
<evidence type="ECO:0000256" key="12">
    <source>
        <dbReference type="PROSITE-ProRule" id="PRU00175"/>
    </source>
</evidence>
<dbReference type="GO" id="GO:0008270">
    <property type="term" value="F:zinc ion binding"/>
    <property type="evidence" value="ECO:0007669"/>
    <property type="project" value="UniProtKB-KW"/>
</dbReference>
<evidence type="ECO:0000256" key="5">
    <source>
        <dbReference type="ARBA" id="ARBA00012251"/>
    </source>
</evidence>
<name>A0A8S0U0G6_OLEEU</name>
<protein>
    <recommendedName>
        <fullName evidence="5">RBR-type E3 ubiquitin transferase</fullName>
        <ecNumber evidence="5">2.3.2.31</ecNumber>
    </recommendedName>
</protein>
<dbReference type="PROSITE" id="PS00518">
    <property type="entry name" value="ZF_RING_1"/>
    <property type="match status" value="1"/>
</dbReference>
<dbReference type="Gene3D" id="1.20.120.1750">
    <property type="match status" value="1"/>
</dbReference>
<evidence type="ECO:0000256" key="1">
    <source>
        <dbReference type="ARBA" id="ARBA00001798"/>
    </source>
</evidence>
<sequence length="261" mass="30113">MKIRFGYGRVSVVTYTFARAALLSKTSPMNSDSTILKETCAICLENVDVLKMFSVDYCFHRFCFSCVKKNVEVQLRQGIVPKCPFEGCRSDLEIDSCTKLLTPELIEIMTQCIKEARVPFTERIYCPNSRCSTLMSKCEALEFSEMKCKNARESGARKCIKCCESFCVNCKVPWHENMSCYDYKSSHIYSCSKDAALDSLAKKEGWRQCKKCSHMIELAVGCFHMTCRCGYEFCYTCGMEWREKKPTCTCPRWDECYIIRN</sequence>
<keyword evidence="11" id="KW-0862">Zinc</keyword>
<accession>A0A8S0U0G6</accession>
<comment type="catalytic activity">
    <reaction evidence="1">
        <text>[E2 ubiquitin-conjugating enzyme]-S-ubiquitinyl-L-cysteine + [acceptor protein]-L-lysine = [E2 ubiquitin-conjugating enzyme]-L-cysteine + [acceptor protein]-N(6)-ubiquitinyl-L-lysine.</text>
        <dbReference type="EC" id="2.3.2.31"/>
    </reaction>
</comment>
<evidence type="ECO:0000256" key="3">
    <source>
        <dbReference type="ARBA" id="ARBA00003976"/>
    </source>
</evidence>
<dbReference type="GO" id="GO:0061630">
    <property type="term" value="F:ubiquitin protein ligase activity"/>
    <property type="evidence" value="ECO:0007669"/>
    <property type="project" value="UniProtKB-EC"/>
</dbReference>
<keyword evidence="6" id="KW-0808">Transferase</keyword>
<keyword evidence="16" id="KW-1185">Reference proteome</keyword>
<evidence type="ECO:0000256" key="8">
    <source>
        <dbReference type="ARBA" id="ARBA00022737"/>
    </source>
</evidence>
<dbReference type="GO" id="GO:0016567">
    <property type="term" value="P:protein ubiquitination"/>
    <property type="evidence" value="ECO:0007669"/>
    <property type="project" value="InterPro"/>
</dbReference>
<keyword evidence="8" id="KW-0677">Repeat</keyword>
<gene>
    <name evidence="15" type="ORF">OLEA9_A076783</name>
</gene>
<evidence type="ECO:0000256" key="4">
    <source>
        <dbReference type="ARBA" id="ARBA00005884"/>
    </source>
</evidence>
<dbReference type="EC" id="2.3.2.31" evidence="5"/>
<dbReference type="InterPro" id="IPR044066">
    <property type="entry name" value="TRIAD_supradom"/>
</dbReference>
<dbReference type="Proteomes" id="UP000594638">
    <property type="component" value="Unassembled WGS sequence"/>
</dbReference>
<dbReference type="Gramene" id="OE9A076783T2">
    <property type="protein sequence ID" value="OE9A076783C2"/>
    <property type="gene ID" value="OE9A076783"/>
</dbReference>
<dbReference type="AlphaFoldDB" id="A0A8S0U0G6"/>